<dbReference type="Pfam" id="PF13411">
    <property type="entry name" value="MerR_1"/>
    <property type="match status" value="1"/>
</dbReference>
<dbReference type="AlphaFoldDB" id="A0A2V3TZZ0"/>
<dbReference type="PRINTS" id="PR00143">
    <property type="entry name" value="CITRTSNTHASE"/>
</dbReference>
<feature type="domain" description="HTH merR-type" evidence="3">
    <location>
        <begin position="9"/>
        <end position="55"/>
    </location>
</feature>
<dbReference type="CDD" id="cd06102">
    <property type="entry name" value="citrate_synt_like_2"/>
    <property type="match status" value="1"/>
</dbReference>
<dbReference type="Pfam" id="PF00285">
    <property type="entry name" value="Citrate_synt"/>
    <property type="match status" value="1"/>
</dbReference>
<dbReference type="Gene3D" id="1.10.1660.10">
    <property type="match status" value="1"/>
</dbReference>
<dbReference type="PANTHER" id="PTHR11739">
    <property type="entry name" value="CITRATE SYNTHASE"/>
    <property type="match status" value="1"/>
</dbReference>
<dbReference type="GO" id="GO:0006099">
    <property type="term" value="P:tricarboxylic acid cycle"/>
    <property type="evidence" value="ECO:0007669"/>
    <property type="project" value="TreeGrafter"/>
</dbReference>
<organism evidence="4 5">
    <name type="scientific">Chelatococcus asaccharovorans</name>
    <dbReference type="NCBI Taxonomy" id="28210"/>
    <lineage>
        <taxon>Bacteria</taxon>
        <taxon>Pseudomonadati</taxon>
        <taxon>Pseudomonadota</taxon>
        <taxon>Alphaproteobacteria</taxon>
        <taxon>Hyphomicrobiales</taxon>
        <taxon>Chelatococcaceae</taxon>
        <taxon>Chelatococcus</taxon>
    </lineage>
</organism>
<dbReference type="InterPro" id="IPR016142">
    <property type="entry name" value="Citrate_synth-like_lrg_a-sub"/>
</dbReference>
<name>A0A2V3TZZ0_9HYPH</name>
<keyword evidence="2" id="KW-0808">Transferase</keyword>
<dbReference type="PANTHER" id="PTHR11739:SF4">
    <property type="entry name" value="CITRATE SYNTHASE, PEROXISOMAL"/>
    <property type="match status" value="1"/>
</dbReference>
<dbReference type="SUPFAM" id="SSF46955">
    <property type="entry name" value="Putative DNA-binding domain"/>
    <property type="match status" value="1"/>
</dbReference>
<keyword evidence="5" id="KW-1185">Reference proteome</keyword>
<dbReference type="Gene3D" id="1.10.580.10">
    <property type="entry name" value="Citrate Synthase, domain 1"/>
    <property type="match status" value="2"/>
</dbReference>
<dbReference type="Proteomes" id="UP000248021">
    <property type="component" value="Unassembled WGS sequence"/>
</dbReference>
<dbReference type="InterPro" id="IPR000551">
    <property type="entry name" value="MerR-type_HTH_dom"/>
</dbReference>
<proteinExistence type="inferred from homology"/>
<evidence type="ECO:0000256" key="1">
    <source>
        <dbReference type="ARBA" id="ARBA00010566"/>
    </source>
</evidence>
<evidence type="ECO:0000313" key="4">
    <source>
        <dbReference type="EMBL" id="PXW55320.1"/>
    </source>
</evidence>
<evidence type="ECO:0000256" key="2">
    <source>
        <dbReference type="ARBA" id="ARBA00022679"/>
    </source>
</evidence>
<dbReference type="GO" id="GO:0003677">
    <property type="term" value="F:DNA binding"/>
    <property type="evidence" value="ECO:0007669"/>
    <property type="project" value="InterPro"/>
</dbReference>
<dbReference type="InterPro" id="IPR002020">
    <property type="entry name" value="Citrate_synthase"/>
</dbReference>
<sequence>MVDEFIDADEAVALLGVKHDTLYAYVSRGQIRSRHNPGGNRRRLYSLRDITELNRRKEIGRKPVDVAASALNLGFPALTSAISQVENGRLVYRGQDAVELAQRATLEQAAALLWQCDVRLFDRPPPLIGPPDRAVYPGATIEERLRHDLPRLGPSVPIWQREAHSLIGTAIDMLRGATALLIGCPADTAPIHLQLARAWDVPPEQADLLRRALVLAADHELSPATFCTRVIASTGASLSACISGGLAAFGGPRHGGEIGMIEQLFAEASASSHPERAIIDRLARGDRLPRFGLQMHELGDPRALLLLAGLPADPLRDALLHTMEAVLGKRPAFTFALVAMRHALGLPDEAAQILFLCGRLTGWIAHVLEQNGDQNLIRPRARYSGEPPPETGSTA</sequence>
<dbReference type="RefSeq" id="WP_110376949.1">
    <property type="nucleotide sequence ID" value="NZ_JAHBRY010000003.1"/>
</dbReference>
<dbReference type="GO" id="GO:0046912">
    <property type="term" value="F:acyltransferase activity, acyl groups converted into alkyl on transfer"/>
    <property type="evidence" value="ECO:0007669"/>
    <property type="project" value="InterPro"/>
</dbReference>
<reference evidence="4 5" key="1">
    <citation type="submission" date="2018-05" db="EMBL/GenBank/DDBJ databases">
        <title>Genomic Encyclopedia of Type Strains, Phase IV (KMG-IV): sequencing the most valuable type-strain genomes for metagenomic binning, comparative biology and taxonomic classification.</title>
        <authorList>
            <person name="Goeker M."/>
        </authorList>
    </citation>
    <scope>NUCLEOTIDE SEQUENCE [LARGE SCALE GENOMIC DNA]</scope>
    <source>
        <strain evidence="4 5">DSM 6462</strain>
    </source>
</reference>
<comment type="caution">
    <text evidence="4">The sequence shown here is derived from an EMBL/GenBank/DDBJ whole genome shotgun (WGS) entry which is preliminary data.</text>
</comment>
<dbReference type="InterPro" id="IPR009061">
    <property type="entry name" value="DNA-bd_dom_put_sf"/>
</dbReference>
<dbReference type="GO" id="GO:0005975">
    <property type="term" value="P:carbohydrate metabolic process"/>
    <property type="evidence" value="ECO:0007669"/>
    <property type="project" value="TreeGrafter"/>
</dbReference>
<dbReference type="OrthoDB" id="9786046at2"/>
<dbReference type="GO" id="GO:0005829">
    <property type="term" value="C:cytosol"/>
    <property type="evidence" value="ECO:0007669"/>
    <property type="project" value="TreeGrafter"/>
</dbReference>
<accession>A0A2V3TZZ0</accession>
<gene>
    <name evidence="4" type="ORF">C7450_110259</name>
</gene>
<evidence type="ECO:0000313" key="5">
    <source>
        <dbReference type="Proteomes" id="UP000248021"/>
    </source>
</evidence>
<dbReference type="EMBL" id="QJJK01000010">
    <property type="protein sequence ID" value="PXW55320.1"/>
    <property type="molecule type" value="Genomic_DNA"/>
</dbReference>
<evidence type="ECO:0000259" key="3">
    <source>
        <dbReference type="Pfam" id="PF13411"/>
    </source>
</evidence>
<dbReference type="InterPro" id="IPR036969">
    <property type="entry name" value="Citrate_synthase_sf"/>
</dbReference>
<comment type="similarity">
    <text evidence="1">Belongs to the citrate synthase family.</text>
</comment>
<protein>
    <submittedName>
        <fullName evidence="4">Citrate synthase</fullName>
    </submittedName>
</protein>
<dbReference type="SUPFAM" id="SSF48256">
    <property type="entry name" value="Citrate synthase"/>
    <property type="match status" value="1"/>
</dbReference>
<dbReference type="GO" id="GO:0006355">
    <property type="term" value="P:regulation of DNA-templated transcription"/>
    <property type="evidence" value="ECO:0007669"/>
    <property type="project" value="InterPro"/>
</dbReference>